<evidence type="ECO:0000313" key="2">
    <source>
        <dbReference type="EMBL" id="CAB4709857.1"/>
    </source>
</evidence>
<feature type="domain" description="Peptidase M15C" evidence="1">
    <location>
        <begin position="383"/>
        <end position="456"/>
    </location>
</feature>
<reference evidence="2" key="1">
    <citation type="submission" date="2020-05" db="EMBL/GenBank/DDBJ databases">
        <authorList>
            <person name="Chiriac C."/>
            <person name="Salcher M."/>
            <person name="Ghai R."/>
            <person name="Kavagutti S V."/>
        </authorList>
    </citation>
    <scope>NUCLEOTIDE SEQUENCE</scope>
</reference>
<dbReference type="InterPro" id="IPR039561">
    <property type="entry name" value="Peptidase_M15C"/>
</dbReference>
<sequence>MNHAAAANTAVMGSGWWRSAIGGAAMSVVLVAGSAWTAAAVDGASTLAVQAPAAYADSGVPVSLSLIDAGGSPIAGAPVSVERQVDGSWSPMATITTDETGEASIEVVLSRDPADNLIRVSYAGDETHAPADTGEVLLALKRRDSRLRVTGPGSVVDETRTRLVVRWTTGSGAPVSGRVRLYRRVIGGEWRPAGSVTTDAAGRAERSVGPREDTLWRARVSQQAWLRSAVSASHRIDNRPPHAPVVLPSDAPQPRIALPPQPRATGAGARPVVSQISDAVWSQMTGRSWHAGCPVGRAGLRLLRINYWGYDGYRYRGELVAAVEVVDQMAGALTDVYDAGLPIRSMYRVDRFGWSSRLRGADDYASMAAGNTSAFNCRDVVGRPGVRSPHSTGRSIDINTWENPYRSAQGTVPNTWWQSRSHPLVAWRSGDHAMVRIMRAHGLAWSYGLGDTQHFDARRSARVGVDPGCATTVCE</sequence>
<dbReference type="AlphaFoldDB" id="A0A6J6QF26"/>
<evidence type="ECO:0000259" key="1">
    <source>
        <dbReference type="Pfam" id="PF13539"/>
    </source>
</evidence>
<accession>A0A6J6QF26</accession>
<name>A0A6J6QF26_9ZZZZ</name>
<gene>
    <name evidence="2" type="ORF">UFOPK2579_01390</name>
</gene>
<dbReference type="Gene3D" id="3.30.1380.10">
    <property type="match status" value="1"/>
</dbReference>
<dbReference type="GO" id="GO:0008233">
    <property type="term" value="F:peptidase activity"/>
    <property type="evidence" value="ECO:0007669"/>
    <property type="project" value="InterPro"/>
</dbReference>
<dbReference type="Gene3D" id="2.60.40.1120">
    <property type="entry name" value="Carboxypeptidase-like, regulatory domain"/>
    <property type="match status" value="1"/>
</dbReference>
<dbReference type="InterPro" id="IPR009045">
    <property type="entry name" value="Zn_M74/Hedgehog-like"/>
</dbReference>
<proteinExistence type="predicted"/>
<dbReference type="Pfam" id="PF13539">
    <property type="entry name" value="Peptidase_M15_4"/>
    <property type="match status" value="1"/>
</dbReference>
<dbReference type="EMBL" id="CAEZXR010000156">
    <property type="protein sequence ID" value="CAB4709857.1"/>
    <property type="molecule type" value="Genomic_DNA"/>
</dbReference>
<organism evidence="2">
    <name type="scientific">freshwater metagenome</name>
    <dbReference type="NCBI Taxonomy" id="449393"/>
    <lineage>
        <taxon>unclassified sequences</taxon>
        <taxon>metagenomes</taxon>
        <taxon>ecological metagenomes</taxon>
    </lineage>
</organism>
<dbReference type="SUPFAM" id="SSF55166">
    <property type="entry name" value="Hedgehog/DD-peptidase"/>
    <property type="match status" value="1"/>
</dbReference>
<protein>
    <submittedName>
        <fullName evidence="2">Unannotated protein</fullName>
    </submittedName>
</protein>